<dbReference type="EMBL" id="KB030835">
    <property type="protein sequence ID" value="ELK09259.1"/>
    <property type="molecule type" value="Genomic_DNA"/>
</dbReference>
<dbReference type="STRING" id="9402.L5KC41"/>
<keyword evidence="2" id="KW-0346">Stress response</keyword>
<protein>
    <submittedName>
        <fullName evidence="2">Heat shock protein HSP 90-beta</fullName>
    </submittedName>
</protein>
<dbReference type="AlphaFoldDB" id="L5KC41"/>
<organism evidence="2 3">
    <name type="scientific">Pteropus alecto</name>
    <name type="common">Black flying fox</name>
    <dbReference type="NCBI Taxonomy" id="9402"/>
    <lineage>
        <taxon>Eukaryota</taxon>
        <taxon>Metazoa</taxon>
        <taxon>Chordata</taxon>
        <taxon>Craniata</taxon>
        <taxon>Vertebrata</taxon>
        <taxon>Euteleostomi</taxon>
        <taxon>Mammalia</taxon>
        <taxon>Eutheria</taxon>
        <taxon>Laurasiatheria</taxon>
        <taxon>Chiroptera</taxon>
        <taxon>Yinpterochiroptera</taxon>
        <taxon>Pteropodoidea</taxon>
        <taxon>Pteropodidae</taxon>
        <taxon>Pteropodinae</taxon>
        <taxon>Pteropus</taxon>
    </lineage>
</organism>
<keyword evidence="3" id="KW-1185">Reference proteome</keyword>
<feature type="compositionally biased region" description="Polar residues" evidence="1">
    <location>
        <begin position="1"/>
        <end position="22"/>
    </location>
</feature>
<proteinExistence type="predicted"/>
<sequence length="137" mass="15389">MKQDPFDSNSASYHQLTPNVQEWQDPKSPVSRTRESNVAVPSLHSEFSDDVDSLELEDMVKYCLSKCKGNNVSAEKVNKHTCFSLEDPQPHYIYHMINLGLGIDKDEMAAEEPSAAVSDEILPFEEDEDASHMGEVD</sequence>
<accession>L5KC41</accession>
<evidence type="ECO:0000313" key="3">
    <source>
        <dbReference type="Proteomes" id="UP000010552"/>
    </source>
</evidence>
<gene>
    <name evidence="2" type="ORF">PAL_GLEAN10000502</name>
</gene>
<feature type="region of interest" description="Disordered" evidence="1">
    <location>
        <begin position="1"/>
        <end position="38"/>
    </location>
</feature>
<dbReference type="InParanoid" id="L5KC41"/>
<evidence type="ECO:0000313" key="2">
    <source>
        <dbReference type="EMBL" id="ELK09259.1"/>
    </source>
</evidence>
<feature type="region of interest" description="Disordered" evidence="1">
    <location>
        <begin position="111"/>
        <end position="137"/>
    </location>
</feature>
<name>L5KC41_PTEAL</name>
<reference evidence="3" key="1">
    <citation type="journal article" date="2013" name="Science">
        <title>Comparative analysis of bat genomes provides insight into the evolution of flight and immunity.</title>
        <authorList>
            <person name="Zhang G."/>
            <person name="Cowled C."/>
            <person name="Shi Z."/>
            <person name="Huang Z."/>
            <person name="Bishop-Lilly K.A."/>
            <person name="Fang X."/>
            <person name="Wynne J.W."/>
            <person name="Xiong Z."/>
            <person name="Baker M.L."/>
            <person name="Zhao W."/>
            <person name="Tachedjian M."/>
            <person name="Zhu Y."/>
            <person name="Zhou P."/>
            <person name="Jiang X."/>
            <person name="Ng J."/>
            <person name="Yang L."/>
            <person name="Wu L."/>
            <person name="Xiao J."/>
            <person name="Feng Y."/>
            <person name="Chen Y."/>
            <person name="Sun X."/>
            <person name="Zhang Y."/>
            <person name="Marsh G.A."/>
            <person name="Crameri G."/>
            <person name="Broder C.C."/>
            <person name="Frey K.G."/>
            <person name="Wang L.F."/>
            <person name="Wang J."/>
        </authorList>
    </citation>
    <scope>NUCLEOTIDE SEQUENCE [LARGE SCALE GENOMIC DNA]</scope>
</reference>
<evidence type="ECO:0000256" key="1">
    <source>
        <dbReference type="SAM" id="MobiDB-lite"/>
    </source>
</evidence>
<dbReference type="Proteomes" id="UP000010552">
    <property type="component" value="Unassembled WGS sequence"/>
</dbReference>